<reference evidence="2 4" key="1">
    <citation type="journal article" date="2014" name="BMC Genomics">
        <title>Genome sequence of Anopheles sinensis provides insight into genetics basis of mosquito competence for malaria parasites.</title>
        <authorList>
            <person name="Zhou D."/>
            <person name="Zhang D."/>
            <person name="Ding G."/>
            <person name="Shi L."/>
            <person name="Hou Q."/>
            <person name="Ye Y."/>
            <person name="Xu Y."/>
            <person name="Zhou H."/>
            <person name="Xiong C."/>
            <person name="Li S."/>
            <person name="Yu J."/>
            <person name="Hong S."/>
            <person name="Yu X."/>
            <person name="Zou P."/>
            <person name="Chen C."/>
            <person name="Chang X."/>
            <person name="Wang W."/>
            <person name="Lv Y."/>
            <person name="Sun Y."/>
            <person name="Ma L."/>
            <person name="Shen B."/>
            <person name="Zhu C."/>
        </authorList>
    </citation>
    <scope>NUCLEOTIDE SEQUENCE [LARGE SCALE GENOMIC DNA]</scope>
</reference>
<dbReference type="VEuPathDB" id="VectorBase:ASIC007634"/>
<accession>A0A084VQ58</accession>
<protein>
    <submittedName>
        <fullName evidence="2 3">Uncharacterized protein</fullName>
    </submittedName>
</protein>
<dbReference type="EMBL" id="KE525003">
    <property type="protein sequence ID" value="KFB40102.1"/>
    <property type="molecule type" value="Genomic_DNA"/>
</dbReference>
<sequence length="145" mass="15406">MGPQISTINASKEILPPKGTKKGGRIMKTIGSPAFVCRTCNQCYQQMLIAPHGQQRLLQVLCGTQGALKKWASPSNAPELKPRHELSEQRATSQTLPKGLVISSHFDDPPHLPNLPGLVGIAIGAEVCFVGLSLSSCGAPPMLVD</sequence>
<dbReference type="EnsemblMetazoa" id="ASIC007634-RA">
    <property type="protein sequence ID" value="ASIC007634-PA"/>
    <property type="gene ID" value="ASIC007634"/>
</dbReference>
<organism evidence="2">
    <name type="scientific">Anopheles sinensis</name>
    <name type="common">Mosquito</name>
    <dbReference type="NCBI Taxonomy" id="74873"/>
    <lineage>
        <taxon>Eukaryota</taxon>
        <taxon>Metazoa</taxon>
        <taxon>Ecdysozoa</taxon>
        <taxon>Arthropoda</taxon>
        <taxon>Hexapoda</taxon>
        <taxon>Insecta</taxon>
        <taxon>Pterygota</taxon>
        <taxon>Neoptera</taxon>
        <taxon>Endopterygota</taxon>
        <taxon>Diptera</taxon>
        <taxon>Nematocera</taxon>
        <taxon>Culicoidea</taxon>
        <taxon>Culicidae</taxon>
        <taxon>Anophelinae</taxon>
        <taxon>Anopheles</taxon>
    </lineage>
</organism>
<dbReference type="AlphaFoldDB" id="A0A084VQ58"/>
<name>A0A084VQ58_ANOSI</name>
<evidence type="ECO:0000256" key="1">
    <source>
        <dbReference type="SAM" id="MobiDB-lite"/>
    </source>
</evidence>
<evidence type="ECO:0000313" key="3">
    <source>
        <dbReference type="EnsemblMetazoa" id="ASIC007634-PA"/>
    </source>
</evidence>
<evidence type="ECO:0000313" key="2">
    <source>
        <dbReference type="EMBL" id="KFB40102.1"/>
    </source>
</evidence>
<proteinExistence type="predicted"/>
<dbReference type="Proteomes" id="UP000030765">
    <property type="component" value="Unassembled WGS sequence"/>
</dbReference>
<gene>
    <name evidence="2" type="ORF">ZHAS_00007634</name>
</gene>
<keyword evidence="4" id="KW-1185">Reference proteome</keyword>
<feature type="region of interest" description="Disordered" evidence="1">
    <location>
        <begin position="73"/>
        <end position="92"/>
    </location>
</feature>
<evidence type="ECO:0000313" key="4">
    <source>
        <dbReference type="Proteomes" id="UP000030765"/>
    </source>
</evidence>
<reference evidence="3" key="2">
    <citation type="submission" date="2020-05" db="UniProtKB">
        <authorList>
            <consortium name="EnsemblMetazoa"/>
        </authorList>
    </citation>
    <scope>IDENTIFICATION</scope>
</reference>
<dbReference type="EMBL" id="ATLV01015136">
    <property type="status" value="NOT_ANNOTATED_CDS"/>
    <property type="molecule type" value="Genomic_DNA"/>
</dbReference>